<dbReference type="Proteomes" id="UP000314294">
    <property type="component" value="Unassembled WGS sequence"/>
</dbReference>
<dbReference type="AlphaFoldDB" id="A0A4Z2EC18"/>
<name>A0A4Z2EC18_9TELE</name>
<sequence>MERERAREMDALSCSLLGSQIALMGLNVYACTDWSARQSSDLLGIDWRGVRLADVTEPSLKNLVKNDRTKGKMSRPSRFCSFTLELLHRVRRPEQQLIVIGGGFSF</sequence>
<dbReference type="EMBL" id="SRLO01010403">
    <property type="protein sequence ID" value="TNN26359.1"/>
    <property type="molecule type" value="Genomic_DNA"/>
</dbReference>
<keyword evidence="2" id="KW-1185">Reference proteome</keyword>
<comment type="caution">
    <text evidence="1">The sequence shown here is derived from an EMBL/GenBank/DDBJ whole genome shotgun (WGS) entry which is preliminary data.</text>
</comment>
<accession>A0A4Z2EC18</accession>
<reference evidence="1 2" key="1">
    <citation type="submission" date="2019-03" db="EMBL/GenBank/DDBJ databases">
        <title>First draft genome of Liparis tanakae, snailfish: a comprehensive survey of snailfish specific genes.</title>
        <authorList>
            <person name="Kim W."/>
            <person name="Song I."/>
            <person name="Jeong J.-H."/>
            <person name="Kim D."/>
            <person name="Kim S."/>
            <person name="Ryu S."/>
            <person name="Song J.Y."/>
            <person name="Lee S.K."/>
        </authorList>
    </citation>
    <scope>NUCLEOTIDE SEQUENCE [LARGE SCALE GENOMIC DNA]</scope>
    <source>
        <tissue evidence="1">Muscle</tissue>
    </source>
</reference>
<evidence type="ECO:0000313" key="1">
    <source>
        <dbReference type="EMBL" id="TNN26359.1"/>
    </source>
</evidence>
<proteinExistence type="predicted"/>
<organism evidence="1 2">
    <name type="scientific">Liparis tanakae</name>
    <name type="common">Tanaka's snailfish</name>
    <dbReference type="NCBI Taxonomy" id="230148"/>
    <lineage>
        <taxon>Eukaryota</taxon>
        <taxon>Metazoa</taxon>
        <taxon>Chordata</taxon>
        <taxon>Craniata</taxon>
        <taxon>Vertebrata</taxon>
        <taxon>Euteleostomi</taxon>
        <taxon>Actinopterygii</taxon>
        <taxon>Neopterygii</taxon>
        <taxon>Teleostei</taxon>
        <taxon>Neoteleostei</taxon>
        <taxon>Acanthomorphata</taxon>
        <taxon>Eupercaria</taxon>
        <taxon>Perciformes</taxon>
        <taxon>Cottioidei</taxon>
        <taxon>Cottales</taxon>
        <taxon>Liparidae</taxon>
        <taxon>Liparis</taxon>
    </lineage>
</organism>
<evidence type="ECO:0000313" key="2">
    <source>
        <dbReference type="Proteomes" id="UP000314294"/>
    </source>
</evidence>
<protein>
    <submittedName>
        <fullName evidence="1">Uncharacterized protein</fullName>
    </submittedName>
</protein>
<gene>
    <name evidence="1" type="ORF">EYF80_063504</name>
</gene>